<sequence length="326" mass="36931">MNSTPVLKLALVDRCQLYVEYQTPLEGLSAYLLPLDTKIGNHEGSFQPGGYRFSFSARNIVLEQNILCAELKTSGGDWWYDQLEVVVNVSTNPTPVNFSVEFRRCDHIRLQGCYNLRLIGQELLAAQYLGPNGKAEDIYIDLKHYLGVKDGAFDRNKRYFLSSVQNAHMIGTTLCATHNDGHPISIALSRVLRLENGSFAPLRVTNNEDLDYEILTDLSDRRWLSNADIPKLINYKQKRSWYLIANCLDSRGSYQESTIRLHDIIGPGDDEMFTFFSERPIPEHARETRLENGILTASFDAGDDKWIQRSFDLAELVTNEGGALAE</sequence>
<proteinExistence type="predicted"/>
<organism evidence="1 2">
    <name type="scientific">Alternaria gaisen</name>
    <dbReference type="NCBI Taxonomy" id="167740"/>
    <lineage>
        <taxon>Eukaryota</taxon>
        <taxon>Fungi</taxon>
        <taxon>Dikarya</taxon>
        <taxon>Ascomycota</taxon>
        <taxon>Pezizomycotina</taxon>
        <taxon>Dothideomycetes</taxon>
        <taxon>Pleosporomycetidae</taxon>
        <taxon>Pleosporales</taxon>
        <taxon>Pleosporineae</taxon>
        <taxon>Pleosporaceae</taxon>
        <taxon>Alternaria</taxon>
        <taxon>Alternaria sect. Alternaria</taxon>
    </lineage>
</organism>
<evidence type="ECO:0000313" key="1">
    <source>
        <dbReference type="EMBL" id="KAB2099838.1"/>
    </source>
</evidence>
<dbReference type="EMBL" id="PDWZ02000015">
    <property type="protein sequence ID" value="KAB2099838.1"/>
    <property type="molecule type" value="Genomic_DNA"/>
</dbReference>
<dbReference type="Proteomes" id="UP000293547">
    <property type="component" value="Unassembled WGS sequence"/>
</dbReference>
<comment type="caution">
    <text evidence="1">The sequence shown here is derived from an EMBL/GenBank/DDBJ whole genome shotgun (WGS) entry which is preliminary data.</text>
</comment>
<evidence type="ECO:0000313" key="2">
    <source>
        <dbReference type="Proteomes" id="UP000293547"/>
    </source>
</evidence>
<accession>A0ACB6F5X4</accession>
<keyword evidence="2" id="KW-1185">Reference proteome</keyword>
<protein>
    <submittedName>
        <fullName evidence="1">Uncharacterized protein</fullName>
    </submittedName>
</protein>
<name>A0ACB6F5X4_9PLEO</name>
<gene>
    <name evidence="1" type="ORF">AG0111_0g11856</name>
</gene>
<reference evidence="1 2" key="1">
    <citation type="journal article" date="2019" name="bioRxiv">
        <title>Genomics, evolutionary history and diagnostics of the Alternaria alternata species group including apple and Asian pear pathotypes.</title>
        <authorList>
            <person name="Armitage A.D."/>
            <person name="Cockerton H.M."/>
            <person name="Sreenivasaprasad S."/>
            <person name="Woodhall J.W."/>
            <person name="Lane C.R."/>
            <person name="Harrison R.J."/>
            <person name="Clarkson J.P."/>
        </authorList>
    </citation>
    <scope>NUCLEOTIDE SEQUENCE [LARGE SCALE GENOMIC DNA]</scope>
    <source>
        <strain evidence="1 2">FERA 650</strain>
    </source>
</reference>